<proteinExistence type="predicted"/>
<dbReference type="Proteomes" id="UP000308092">
    <property type="component" value="Unassembled WGS sequence"/>
</dbReference>
<comment type="caution">
    <text evidence="1">The sequence shown here is derived from an EMBL/GenBank/DDBJ whole genome shotgun (WGS) entry which is preliminary data.</text>
</comment>
<keyword evidence="2" id="KW-1185">Reference proteome</keyword>
<organism evidence="1 2">
    <name type="scientific">Aspergillus tanneri</name>
    <dbReference type="NCBI Taxonomy" id="1220188"/>
    <lineage>
        <taxon>Eukaryota</taxon>
        <taxon>Fungi</taxon>
        <taxon>Dikarya</taxon>
        <taxon>Ascomycota</taxon>
        <taxon>Pezizomycotina</taxon>
        <taxon>Eurotiomycetes</taxon>
        <taxon>Eurotiomycetidae</taxon>
        <taxon>Eurotiales</taxon>
        <taxon>Aspergillaceae</taxon>
        <taxon>Aspergillus</taxon>
        <taxon>Aspergillus subgen. Circumdati</taxon>
    </lineage>
</organism>
<protein>
    <submittedName>
        <fullName evidence="1">Uncharacterized protein</fullName>
    </submittedName>
</protein>
<dbReference type="AlphaFoldDB" id="A0A4S3JNA4"/>
<reference evidence="1 2" key="1">
    <citation type="submission" date="2019-03" db="EMBL/GenBank/DDBJ databases">
        <title>The genome sequence of a newly discovered highly antifungal drug resistant Aspergillus species, Aspergillus tanneri NIH 1004.</title>
        <authorList>
            <person name="Mounaud S."/>
            <person name="Singh I."/>
            <person name="Joardar V."/>
            <person name="Pakala S."/>
            <person name="Pakala S."/>
            <person name="Venepally P."/>
            <person name="Hoover J."/>
            <person name="Nierman W."/>
            <person name="Chung J."/>
            <person name="Losada L."/>
        </authorList>
    </citation>
    <scope>NUCLEOTIDE SEQUENCE [LARGE SCALE GENOMIC DNA]</scope>
    <source>
        <strain evidence="1 2">NIH1004</strain>
    </source>
</reference>
<evidence type="ECO:0000313" key="2">
    <source>
        <dbReference type="Proteomes" id="UP000308092"/>
    </source>
</evidence>
<name>A0A4S3JNA4_9EURO</name>
<evidence type="ECO:0000313" key="1">
    <source>
        <dbReference type="EMBL" id="THC97139.1"/>
    </source>
</evidence>
<dbReference type="EMBL" id="SOSA01000086">
    <property type="protein sequence ID" value="THC97139.1"/>
    <property type="molecule type" value="Genomic_DNA"/>
</dbReference>
<dbReference type="VEuPathDB" id="FungiDB:EYZ11_003402"/>
<accession>A0A4S3JNA4</accession>
<sequence>MGAQVSARLLFYTSVQMLPSSPDAPSMPICAEANLSELHGYKFLSLKQGDSRECALKKIAITEHFLLAVAKTRTLR</sequence>
<gene>
    <name evidence="1" type="ORF">EYZ11_003402</name>
</gene>